<protein>
    <recommendedName>
        <fullName evidence="5">Endonuclease Z1 domain-containing protein</fullName>
    </recommendedName>
</protein>
<proteinExistence type="predicted"/>
<dbReference type="GO" id="GO:0003677">
    <property type="term" value="F:DNA binding"/>
    <property type="evidence" value="ECO:0007669"/>
    <property type="project" value="InterPro"/>
</dbReference>
<dbReference type="STRING" id="1630136.AS592_10620"/>
<dbReference type="GO" id="GO:0016787">
    <property type="term" value="F:hydrolase activity"/>
    <property type="evidence" value="ECO:0007669"/>
    <property type="project" value="InterPro"/>
</dbReference>
<dbReference type="InterPro" id="IPR006935">
    <property type="entry name" value="Helicase/UvrB_N"/>
</dbReference>
<gene>
    <name evidence="3" type="ORF">AS592_10620</name>
</gene>
<name>A0A151CJ82_9BACT</name>
<accession>A0A151CJ82</accession>
<evidence type="ECO:0000259" key="1">
    <source>
        <dbReference type="Pfam" id="PF04851"/>
    </source>
</evidence>
<dbReference type="EMBL" id="LNKT01000001">
    <property type="protein sequence ID" value="KYJ87547.1"/>
    <property type="molecule type" value="Genomic_DNA"/>
</dbReference>
<dbReference type="AlphaFoldDB" id="A0A151CJ82"/>
<dbReference type="OrthoDB" id="436461at2"/>
<reference evidence="3 4" key="1">
    <citation type="submission" date="2015-11" db="EMBL/GenBank/DDBJ databases">
        <title>Draft genome of Sulfurovum riftiae 1812E, a member of the Epsilonproteobacteria isolated from the tube of the deep-sea hydrothermal vent tubewom Riftia pachyptila.</title>
        <authorList>
            <person name="Vetriani C."/>
            <person name="Giovannelli D."/>
        </authorList>
    </citation>
    <scope>NUCLEOTIDE SEQUENCE [LARGE SCALE GENOMIC DNA]</scope>
    <source>
        <strain evidence="3 4">1812E</strain>
    </source>
</reference>
<organism evidence="3 4">
    <name type="scientific">Sulfurovum riftiae</name>
    <dbReference type="NCBI Taxonomy" id="1630136"/>
    <lineage>
        <taxon>Bacteria</taxon>
        <taxon>Pseudomonadati</taxon>
        <taxon>Campylobacterota</taxon>
        <taxon>Epsilonproteobacteria</taxon>
        <taxon>Campylobacterales</taxon>
        <taxon>Sulfurovaceae</taxon>
        <taxon>Sulfurovum</taxon>
    </lineage>
</organism>
<dbReference type="Pfam" id="PF04851">
    <property type="entry name" value="ResIII"/>
    <property type="match status" value="1"/>
</dbReference>
<dbReference type="InterPro" id="IPR027417">
    <property type="entry name" value="P-loop_NTPase"/>
</dbReference>
<dbReference type="RefSeq" id="WP_067328472.1">
    <property type="nucleotide sequence ID" value="NZ_LNKT01000001.1"/>
</dbReference>
<dbReference type="SUPFAM" id="SSF52540">
    <property type="entry name" value="P-loop containing nucleoside triphosphate hydrolases"/>
    <property type="match status" value="1"/>
</dbReference>
<evidence type="ECO:0000313" key="3">
    <source>
        <dbReference type="EMBL" id="KYJ87547.1"/>
    </source>
</evidence>
<dbReference type="InterPro" id="IPR018310">
    <property type="entry name" value="Put_endonuclease_Z1-dom"/>
</dbReference>
<dbReference type="Pfam" id="PF10593">
    <property type="entry name" value="Z1"/>
    <property type="match status" value="1"/>
</dbReference>
<dbReference type="Gene3D" id="3.40.50.300">
    <property type="entry name" value="P-loop containing nucleotide triphosphate hydrolases"/>
    <property type="match status" value="1"/>
</dbReference>
<keyword evidence="4" id="KW-1185">Reference proteome</keyword>
<comment type="caution">
    <text evidence="3">The sequence shown here is derived from an EMBL/GenBank/DDBJ whole genome shotgun (WGS) entry which is preliminary data.</text>
</comment>
<sequence length="899" mass="104355">MDCYEKIKSQLKTLIITTKELPTKEDLYKKIPLFEQVLGCLLSDEESELLVKEIISENQISIPLGTEVVKKGWEPWLHKIKDRSTYYEDRYRYYLLNNEGYPAGVVNKIFEKNEKILDYLENPEREGRWIKKGLVMGYVQSGKTANYISLINKAADVGYKLIILIAGIHNNLREQTQKRVNEGFIGFDNLEKEYIGVGQIDSKRIPGSLTSTLNDFKKTNLQSLGINPKDYKEPIILVIKKNYSTLNNILNWLKGTTTEEKLSDYPLLIIDDEADNASVNTKKNPDEATKINKQIRQILELFHRRCYVGYTATPFANIFINPNNEDDEVGVDLFPEDFIIALEAPSNYIGATRIFLDEDSDILREIEDNETCLPVKHKADWRVDCLPESLYNAVYVFLLSGAIKRLRGIKNRHHSMLINVSFRIAIQEQIKTILDEDVRNILTMVRYNCKKNLHSMLKNDTISIMYRIWEGEYSDKDPYSFSEVLEEITNYERLTKVQVINSKNEPLRYSDYDDTGLNVIAIGGYSLSRGFTLEGLTVSYFLRNTQMYDTLLQMGRWFGYRDRYEDLCRVYMRVEAIEWYGYIAEVVEELKEELKIMEYYKQSPRDYGLKIKDHPASLIVTARNKMYSARDALVEVCYSNKLIETRVLSNRKNVIEDNLAAVSQFVKELGENFIPNANNYLWENIDADTVLGFLKKFKNHPLNQSTDTGALTNYVEKGKEYELKSWDVALINISKNESYILFDDFKTGKIERNAPREDDAVIISGKKHRVGQPSDERIALEPKDIDAAKDLAINLKKMKLEAEGVFGEEIEEKLKSVKPKGNHYREFRKKPLLILYIIKVKDTDEFDSVAAYAISFPKINNSDLCSNNRKGLYKVNQRWWEEYIKPSWDELEEVTEDEE</sequence>
<evidence type="ECO:0000259" key="2">
    <source>
        <dbReference type="Pfam" id="PF10593"/>
    </source>
</evidence>
<dbReference type="GO" id="GO:0005524">
    <property type="term" value="F:ATP binding"/>
    <property type="evidence" value="ECO:0007669"/>
    <property type="project" value="InterPro"/>
</dbReference>
<evidence type="ECO:0000313" key="4">
    <source>
        <dbReference type="Proteomes" id="UP000075359"/>
    </source>
</evidence>
<dbReference type="Proteomes" id="UP000075359">
    <property type="component" value="Unassembled WGS sequence"/>
</dbReference>
<feature type="domain" description="Putative endonuclease Z1" evidence="2">
    <location>
        <begin position="389"/>
        <end position="617"/>
    </location>
</feature>
<feature type="domain" description="Helicase/UvrB N-terminal" evidence="1">
    <location>
        <begin position="141"/>
        <end position="315"/>
    </location>
</feature>
<evidence type="ECO:0008006" key="5">
    <source>
        <dbReference type="Google" id="ProtNLM"/>
    </source>
</evidence>